<comment type="subcellular location">
    <subcellularLocation>
        <location evidence="1">Cytoplasm</location>
        <location evidence="1">Cytoskeleton</location>
        <location evidence="1">Cilium axoneme</location>
    </subcellularLocation>
</comment>
<dbReference type="Pfam" id="PF12018">
    <property type="entry name" value="FAP206"/>
    <property type="match status" value="1"/>
</dbReference>
<keyword evidence="7" id="KW-0206">Cytoskeleton</keyword>
<keyword evidence="6" id="KW-0969">Cilium</keyword>
<dbReference type="AlphaFoldDB" id="A0A1I8MVA6"/>
<proteinExistence type="inferred from homology"/>
<keyword evidence="5" id="KW-0970">Cilium biogenesis/degradation</keyword>
<evidence type="ECO:0000256" key="2">
    <source>
        <dbReference type="ARBA" id="ARBA00010500"/>
    </source>
</evidence>
<evidence type="ECO:0000256" key="8">
    <source>
        <dbReference type="ARBA" id="ARBA00023273"/>
    </source>
</evidence>
<evidence type="ECO:0000256" key="9">
    <source>
        <dbReference type="ARBA" id="ARBA00045321"/>
    </source>
</evidence>
<reference evidence="10" key="1">
    <citation type="submission" date="2020-05" db="UniProtKB">
        <authorList>
            <consortium name="EnsemblMetazoa"/>
        </authorList>
    </citation>
    <scope>IDENTIFICATION</scope>
    <source>
        <strain evidence="10">Aabys</strain>
    </source>
</reference>
<dbReference type="EnsemblMetazoa" id="MDOA008801-RA">
    <property type="protein sequence ID" value="MDOA008801-PA"/>
    <property type="gene ID" value="MDOA008801"/>
</dbReference>
<dbReference type="STRING" id="7370.A0A1I8MVA6"/>
<evidence type="ECO:0000256" key="6">
    <source>
        <dbReference type="ARBA" id="ARBA00023069"/>
    </source>
</evidence>
<keyword evidence="8" id="KW-0966">Cell projection</keyword>
<dbReference type="PANTHER" id="PTHR21442">
    <property type="entry name" value="CILIA- AND FLAGELLA-ASSOCIATED PROTEIN 206"/>
    <property type="match status" value="1"/>
</dbReference>
<name>A0A1I8MVA6_MUSDO</name>
<dbReference type="eggNOG" id="ENOG502QTGJ">
    <property type="taxonomic scope" value="Eukaryota"/>
</dbReference>
<evidence type="ECO:0000256" key="7">
    <source>
        <dbReference type="ARBA" id="ARBA00023212"/>
    </source>
</evidence>
<dbReference type="InterPro" id="IPR021897">
    <property type="entry name" value="FAP206"/>
</dbReference>
<dbReference type="GO" id="GO:0005930">
    <property type="term" value="C:axoneme"/>
    <property type="evidence" value="ECO:0007669"/>
    <property type="project" value="UniProtKB-SubCell"/>
</dbReference>
<dbReference type="GO" id="GO:0003356">
    <property type="term" value="P:regulation of cilium beat frequency"/>
    <property type="evidence" value="ECO:0007669"/>
    <property type="project" value="TreeGrafter"/>
</dbReference>
<sequence length="555" mass="64424">MFLKIDCNLAKFLLRLMLHDNVDGLTLGPGKLSLCKIEQFMHRCLNKYADPADITMGSLNLSYYSRQNFGFKLDDLKENVEHSLKEKTSSLMHEILRYPENCGAKQLDEMYTKIQIFIITNYFIGCPSDTELLKRTRQSIDSVLARGDIQKYVLKKKYHRHEYLHRLGATVCGIMVYNMYNGTERDKTNNAINVNGDLEMALLNTNESLGESLKMAAANIETAVHILEEAVLINIKEKTVTYGQPLKVLRQINKFVIVFSIYKRNLERINEMVHKIQYWIDVAKKKFHCVTEKINDILKFRSAIETEFIFPHFVYLSEVWTSLIINLNCLMEVNKIKDHLDGIVSENVQKHYHSLIRSISQTTSTSKTRFEETLIGQLNIDDKKQSMDYTKLGLFLKDYCFLTIVVTKGLLVPSRIEWKSNQHLNTIFGLANTDFLRYAENNKKRILQEFNNMILRSVGMILFLQLEDAIVKLGLNSSEDVTTKQKNCFAQTELHQKEWKPKNNNLSNVSWNVWDHHRRTIELANQRQKQTTSAQTDTSFGKRNCHIQCYTAQSS</sequence>
<dbReference type="GO" id="GO:0030030">
    <property type="term" value="P:cell projection organization"/>
    <property type="evidence" value="ECO:0007669"/>
    <property type="project" value="UniProtKB-KW"/>
</dbReference>
<comment type="function">
    <text evidence="9">Essential for sperm motility and is involved in the regulation of the beating frequency of motile cilia on the epithelial cells of the respiratory tract. Required for the establishment of radial spokes in sperm flagella.</text>
</comment>
<organism evidence="10">
    <name type="scientific">Musca domestica</name>
    <name type="common">House fly</name>
    <dbReference type="NCBI Taxonomy" id="7370"/>
    <lineage>
        <taxon>Eukaryota</taxon>
        <taxon>Metazoa</taxon>
        <taxon>Ecdysozoa</taxon>
        <taxon>Arthropoda</taxon>
        <taxon>Hexapoda</taxon>
        <taxon>Insecta</taxon>
        <taxon>Pterygota</taxon>
        <taxon>Neoptera</taxon>
        <taxon>Endopterygota</taxon>
        <taxon>Diptera</taxon>
        <taxon>Brachycera</taxon>
        <taxon>Muscomorpha</taxon>
        <taxon>Muscoidea</taxon>
        <taxon>Muscidae</taxon>
        <taxon>Musca</taxon>
    </lineage>
</organism>
<evidence type="ECO:0000313" key="10">
    <source>
        <dbReference type="EnsemblMetazoa" id="MDOA008801-PA"/>
    </source>
</evidence>
<evidence type="ECO:0000256" key="3">
    <source>
        <dbReference type="ARBA" id="ARBA00021602"/>
    </source>
</evidence>
<dbReference type="PANTHER" id="PTHR21442:SF0">
    <property type="entry name" value="CILIA- AND FLAGELLA-ASSOCIATED PROTEIN 206"/>
    <property type="match status" value="1"/>
</dbReference>
<keyword evidence="4" id="KW-0963">Cytoplasm</keyword>
<evidence type="ECO:0000256" key="4">
    <source>
        <dbReference type="ARBA" id="ARBA00022490"/>
    </source>
</evidence>
<accession>A0A1I8MVA6</accession>
<evidence type="ECO:0000256" key="5">
    <source>
        <dbReference type="ARBA" id="ARBA00022794"/>
    </source>
</evidence>
<comment type="similarity">
    <text evidence="2">Belongs to the CFAP206 family.</text>
</comment>
<protein>
    <recommendedName>
        <fullName evidence="3">Cilia- and flagella-associated protein 206</fullName>
    </recommendedName>
</protein>
<dbReference type="GO" id="GO:0036064">
    <property type="term" value="C:ciliary basal body"/>
    <property type="evidence" value="ECO:0007669"/>
    <property type="project" value="TreeGrafter"/>
</dbReference>
<dbReference type="VEuPathDB" id="VectorBase:MDOA008801"/>
<evidence type="ECO:0000256" key="1">
    <source>
        <dbReference type="ARBA" id="ARBA00004430"/>
    </source>
</evidence>